<dbReference type="Pfam" id="PF02550">
    <property type="entry name" value="AcetylCoA_hydro"/>
    <property type="match status" value="1"/>
</dbReference>
<dbReference type="FunFam" id="3.30.460.10:FF:000002">
    <property type="entry name" value="Poly(A) polymerase alpha, putative"/>
    <property type="match status" value="1"/>
</dbReference>
<feature type="compositionally biased region" description="Polar residues" evidence="15">
    <location>
        <begin position="526"/>
        <end position="547"/>
    </location>
</feature>
<evidence type="ECO:0000256" key="12">
    <source>
        <dbReference type="ARBA" id="ARBA00022842"/>
    </source>
</evidence>
<dbReference type="InterPro" id="IPR026888">
    <property type="entry name" value="AcetylCoA_hyd_C"/>
</dbReference>
<keyword evidence="22" id="KW-1185">Reference proteome</keyword>
<comment type="cofactor">
    <cofactor evidence="2">
        <name>Mg(2+)</name>
        <dbReference type="ChEBI" id="CHEBI:18420"/>
    </cofactor>
</comment>
<keyword evidence="12" id="KW-0460">Magnesium</keyword>
<comment type="cofactor">
    <cofactor evidence="1">
        <name>Mn(2+)</name>
        <dbReference type="ChEBI" id="CHEBI:29035"/>
    </cofactor>
</comment>
<evidence type="ECO:0000256" key="7">
    <source>
        <dbReference type="ARBA" id="ARBA00022664"/>
    </source>
</evidence>
<feature type="domain" description="Acetyl-CoA hydrolase/transferase N-terminal" evidence="16">
    <location>
        <begin position="601"/>
        <end position="770"/>
    </location>
</feature>
<dbReference type="GO" id="GO:1990817">
    <property type="term" value="F:poly(A) RNA polymerase activity"/>
    <property type="evidence" value="ECO:0007669"/>
    <property type="project" value="UniProtKB-EC"/>
</dbReference>
<comment type="catalytic activity">
    <reaction evidence="14">
        <text>RNA(n) + ATP = RNA(n)-3'-adenine ribonucleotide + diphosphate</text>
        <dbReference type="Rhea" id="RHEA:11332"/>
        <dbReference type="Rhea" id="RHEA-COMP:14527"/>
        <dbReference type="Rhea" id="RHEA-COMP:17347"/>
        <dbReference type="ChEBI" id="CHEBI:30616"/>
        <dbReference type="ChEBI" id="CHEBI:33019"/>
        <dbReference type="ChEBI" id="CHEBI:140395"/>
        <dbReference type="ChEBI" id="CHEBI:173115"/>
        <dbReference type="EC" id="2.7.7.19"/>
    </reaction>
</comment>
<evidence type="ECO:0000313" key="21">
    <source>
        <dbReference type="EMBL" id="KAL3083187.1"/>
    </source>
</evidence>
<keyword evidence="13" id="KW-0539">Nucleus</keyword>
<evidence type="ECO:0000256" key="15">
    <source>
        <dbReference type="SAM" id="MobiDB-lite"/>
    </source>
</evidence>
<evidence type="ECO:0000256" key="3">
    <source>
        <dbReference type="ARBA" id="ARBA00004123"/>
    </source>
</evidence>
<comment type="subcellular location">
    <subcellularLocation>
        <location evidence="3">Nucleus</location>
    </subcellularLocation>
</comment>
<dbReference type="Gene3D" id="1.10.1410.10">
    <property type="match status" value="1"/>
</dbReference>
<feature type="region of interest" description="Disordered" evidence="15">
    <location>
        <begin position="526"/>
        <end position="552"/>
    </location>
</feature>
<keyword evidence="9" id="KW-0479">Metal-binding</keyword>
<feature type="domain" description="Poly(A) polymerase RNA-binding" evidence="17">
    <location>
        <begin position="437"/>
        <end position="506"/>
    </location>
</feature>
<dbReference type="Pfam" id="PF04928">
    <property type="entry name" value="PAP_central"/>
    <property type="match status" value="1"/>
</dbReference>
<evidence type="ECO:0000313" key="22">
    <source>
        <dbReference type="Proteomes" id="UP001620645"/>
    </source>
</evidence>
<feature type="region of interest" description="Disordered" evidence="15">
    <location>
        <begin position="1"/>
        <end position="23"/>
    </location>
</feature>
<evidence type="ECO:0000256" key="14">
    <source>
        <dbReference type="ARBA" id="ARBA00048830"/>
    </source>
</evidence>
<proteinExistence type="inferred from homology"/>
<dbReference type="InterPro" id="IPR007010">
    <property type="entry name" value="PolA_pol_RNA-bd_dom"/>
</dbReference>
<dbReference type="Gene3D" id="3.40.1080.20">
    <property type="entry name" value="Acetyl-CoA hydrolase/transferase C-terminal domain"/>
    <property type="match status" value="1"/>
</dbReference>
<evidence type="ECO:0000256" key="6">
    <source>
        <dbReference type="ARBA" id="ARBA00012388"/>
    </source>
</evidence>
<evidence type="ECO:0000256" key="5">
    <source>
        <dbReference type="ARBA" id="ARBA00010912"/>
    </source>
</evidence>
<dbReference type="GO" id="GO:0005524">
    <property type="term" value="F:ATP binding"/>
    <property type="evidence" value="ECO:0007669"/>
    <property type="project" value="UniProtKB-KW"/>
</dbReference>
<dbReference type="Proteomes" id="UP001620645">
    <property type="component" value="Unassembled WGS sequence"/>
</dbReference>
<dbReference type="InterPro" id="IPR043519">
    <property type="entry name" value="NT_sf"/>
</dbReference>
<evidence type="ECO:0000256" key="13">
    <source>
        <dbReference type="ARBA" id="ARBA00023242"/>
    </source>
</evidence>
<comment type="caution">
    <text evidence="21">The sequence shown here is derived from an EMBL/GenBank/DDBJ whole genome shotgun (WGS) entry which is preliminary data.</text>
</comment>
<feature type="domain" description="Poly(A) polymerase RNA-binding" evidence="17">
    <location>
        <begin position="368"/>
        <end position="431"/>
    </location>
</feature>
<evidence type="ECO:0000259" key="18">
    <source>
        <dbReference type="Pfam" id="PF04928"/>
    </source>
</evidence>
<evidence type="ECO:0000259" key="19">
    <source>
        <dbReference type="Pfam" id="PF13336"/>
    </source>
</evidence>
<dbReference type="EC" id="2.7.7.19" evidence="6"/>
<dbReference type="InterPro" id="IPR038460">
    <property type="entry name" value="AcetylCoA_hyd_C_sf"/>
</dbReference>
<dbReference type="CDD" id="cd05402">
    <property type="entry name" value="NT_PAP_TUTase"/>
    <property type="match status" value="1"/>
</dbReference>
<comment type="similarity">
    <text evidence="5">Belongs to the poly(A) polymerase family.</text>
</comment>
<evidence type="ECO:0000256" key="8">
    <source>
        <dbReference type="ARBA" id="ARBA00022679"/>
    </source>
</evidence>
<dbReference type="SUPFAM" id="SSF81301">
    <property type="entry name" value="Nucleotidyltransferase"/>
    <property type="match status" value="1"/>
</dbReference>
<dbReference type="Gene3D" id="3.40.1080.10">
    <property type="entry name" value="Glutaconate Coenzyme A-transferase"/>
    <property type="match status" value="1"/>
</dbReference>
<dbReference type="Gene3D" id="3.30.750.70">
    <property type="entry name" value="4-hydroxybutyrate coenzyme like domains"/>
    <property type="match status" value="1"/>
</dbReference>
<keyword evidence="11" id="KW-0067">ATP-binding</keyword>
<feature type="domain" description="Poly(A) polymerase central" evidence="18">
    <location>
        <begin position="215"/>
        <end position="366"/>
    </location>
</feature>
<protein>
    <recommendedName>
        <fullName evidence="6">polynucleotide adenylyltransferase</fullName>
        <ecNumber evidence="6">2.7.7.19</ecNumber>
    </recommendedName>
</protein>
<accession>A0ABD2IVN7</accession>
<evidence type="ECO:0000256" key="1">
    <source>
        <dbReference type="ARBA" id="ARBA00001936"/>
    </source>
</evidence>
<comment type="similarity">
    <text evidence="4">Belongs to the acetyl-CoA hydrolase/transferase family.</text>
</comment>
<evidence type="ECO:0000256" key="4">
    <source>
        <dbReference type="ARBA" id="ARBA00009632"/>
    </source>
</evidence>
<evidence type="ECO:0000256" key="10">
    <source>
        <dbReference type="ARBA" id="ARBA00022741"/>
    </source>
</evidence>
<dbReference type="PANTHER" id="PTHR21432:SF13">
    <property type="entry name" value="ACETYL-COA HYDROLASE"/>
    <property type="match status" value="1"/>
</dbReference>
<feature type="domain" description="Poly(A) polymerase nucleotidyltransferase" evidence="20">
    <location>
        <begin position="18"/>
        <end position="210"/>
    </location>
</feature>
<evidence type="ECO:0000259" key="17">
    <source>
        <dbReference type="Pfam" id="PF04926"/>
    </source>
</evidence>
<dbReference type="InterPro" id="IPR007012">
    <property type="entry name" value="PolA_pol_cen_dom"/>
</dbReference>
<dbReference type="SUPFAM" id="SSF55003">
    <property type="entry name" value="PAP/Archaeal CCA-adding enzyme, C-terminal domain"/>
    <property type="match status" value="1"/>
</dbReference>
<name>A0ABD2IVN7_HETSC</name>
<evidence type="ECO:0000256" key="11">
    <source>
        <dbReference type="ARBA" id="ARBA00022840"/>
    </source>
</evidence>
<dbReference type="PANTHER" id="PTHR21432">
    <property type="entry name" value="ACETYL-COA HYDROLASE-RELATED"/>
    <property type="match status" value="1"/>
</dbReference>
<dbReference type="InterPro" id="IPR037171">
    <property type="entry name" value="NagB/RpiA_transferase-like"/>
</dbReference>
<dbReference type="InterPro" id="IPR046433">
    <property type="entry name" value="ActCoA_hydro"/>
</dbReference>
<evidence type="ECO:0000259" key="20">
    <source>
        <dbReference type="Pfam" id="PF20750"/>
    </source>
</evidence>
<feature type="domain" description="Acetyl-CoA hydrolase/transferase C-terminal" evidence="19">
    <location>
        <begin position="865"/>
        <end position="1019"/>
    </location>
</feature>
<dbReference type="Pfam" id="PF20750">
    <property type="entry name" value="PAP_NTPase"/>
    <property type="match status" value="1"/>
</dbReference>
<reference evidence="21 22" key="1">
    <citation type="submission" date="2024-10" db="EMBL/GenBank/DDBJ databases">
        <authorList>
            <person name="Kim D."/>
        </authorList>
    </citation>
    <scope>NUCLEOTIDE SEQUENCE [LARGE SCALE GENOMIC DNA]</scope>
    <source>
        <strain evidence="21">Taebaek</strain>
    </source>
</reference>
<evidence type="ECO:0000256" key="9">
    <source>
        <dbReference type="ARBA" id="ARBA00022723"/>
    </source>
</evidence>
<dbReference type="SUPFAM" id="SSF81631">
    <property type="entry name" value="PAP/OAS1 substrate-binding domain"/>
    <property type="match status" value="1"/>
</dbReference>
<keyword evidence="8" id="KW-0808">Transferase</keyword>
<dbReference type="GO" id="GO:0046872">
    <property type="term" value="F:metal ion binding"/>
    <property type="evidence" value="ECO:0007669"/>
    <property type="project" value="UniProtKB-KW"/>
</dbReference>
<dbReference type="EMBL" id="JBICCN010000254">
    <property type="protein sequence ID" value="KAL3083187.1"/>
    <property type="molecule type" value="Genomic_DNA"/>
</dbReference>
<keyword evidence="10" id="KW-0547">Nucleotide-binding</keyword>
<dbReference type="InterPro" id="IPR003702">
    <property type="entry name" value="ActCoA_hydro_N"/>
</dbReference>
<gene>
    <name evidence="21" type="ORF">niasHS_010989</name>
</gene>
<dbReference type="InterPro" id="IPR011068">
    <property type="entry name" value="NuclTrfase_I-like_C"/>
</dbReference>
<dbReference type="FunFam" id="1.10.1410.10:FF:000001">
    <property type="entry name" value="Putative poly(A) polymerase gamma"/>
    <property type="match status" value="1"/>
</dbReference>
<keyword evidence="7" id="KW-0507">mRNA processing</keyword>
<organism evidence="21 22">
    <name type="scientific">Heterodera schachtii</name>
    <name type="common">Sugarbeet cyst nematode worm</name>
    <name type="synonym">Tylenchus schachtii</name>
    <dbReference type="NCBI Taxonomy" id="97005"/>
    <lineage>
        <taxon>Eukaryota</taxon>
        <taxon>Metazoa</taxon>
        <taxon>Ecdysozoa</taxon>
        <taxon>Nematoda</taxon>
        <taxon>Chromadorea</taxon>
        <taxon>Rhabditida</taxon>
        <taxon>Tylenchina</taxon>
        <taxon>Tylenchomorpha</taxon>
        <taxon>Tylenchoidea</taxon>
        <taxon>Heteroderidae</taxon>
        <taxon>Heteroderinae</taxon>
        <taxon>Heterodera</taxon>
    </lineage>
</organism>
<dbReference type="InterPro" id="IPR048840">
    <property type="entry name" value="PolA_pol_NTPase"/>
</dbReference>
<dbReference type="GO" id="GO:0006397">
    <property type="term" value="P:mRNA processing"/>
    <property type="evidence" value="ECO:0007669"/>
    <property type="project" value="UniProtKB-KW"/>
</dbReference>
<evidence type="ECO:0000259" key="16">
    <source>
        <dbReference type="Pfam" id="PF02550"/>
    </source>
</evidence>
<sequence length="1030" mass="116171">MSNEFPANVAHSETPQYGVSQPICTKEPTEKDLRLTKELESYLRSSGIFESDLDIQKRFDVLRRINSLVKSWVKQASDGKVPPEQLDTVGGKLFTFGSYRLGVHTPGADIDSLCVVPRHIERIDFFTSFYQMLKEDEKTADLHKVEDAFVPLIKLRYDGIELDILFARLALKEIKEDQELSDDNLLKNLDEKSIRSLNGCRVADEILRLVPNRLNFILVLRAVKLWAKNHGIYSNVLGFLGGISWAILVARTCQLYPNATPSVLLQKFFLVFSAWDWPHPVILKDVDATPRIDIPYFIDMIWDPRTRASDRYHLMPIITPAFPEQNSTFNVTRSTRQVMTNEFKEGLDNMLEIFNGQATWKKLFEEVNFFTRYKHFIALLCLTENEEDHLNFCGLVESKIRHLVASFERNSCVNLCHVNPRQYKPAYKLELDIDYENPVCTLWFIGLDLNKQLSKKIDLTEELQGFTDTVYKSASVLKDFKETMRIHPSYTRQRNLIKWLSKEDLDRGRRAERRCSAAAASPRVSMLNNSLDSTGKSLDTSGSNSPASAEEPSLKKLRSLMRPFLGVRRIISVYRTISGLRPFDCVQRTLTVPIEGKAPKRSTAEEAVRDIESDEHIYLHHAMSCPTDLLRAFGKHIEKNDLRGIRASHALTCGEVPWTDEKLHGRVRSTSIFICSNFRKLVNQGKADYLPVFLSQSARLYDEKVLRVDTALLNVSPPDKHGYCSLGVSVDMSSAAARNAKRIIASINKTQPRTFGDAEIHISQIDALVDAETPIYELPKAVSTEAEKQIGKLIAENLVEDGATLQMGIGSIPNNVLEQLKGHKDLGVHSEMVSDGIMELLDRNVINNSKKSMFPGRVVVCFAMGSHKFYELMDNNPLFLFASAGFTNKTTTIMQQSKMTAINSAIEVDFTGQVASDTIGTCFYSGFGGQVDFINGAALSIDGLGKSIIALPSRTKNGESKIVNTVKNGAGIVTTKAHCRYVVTEYGIANLWGKHIRQRAFELINIAHPEDREQLEKEAFVRFKCMPSKD</sequence>
<dbReference type="SUPFAM" id="SSF100950">
    <property type="entry name" value="NagB/RpiA/CoA transferase-like"/>
    <property type="match status" value="2"/>
</dbReference>
<evidence type="ECO:0000256" key="2">
    <source>
        <dbReference type="ARBA" id="ARBA00001946"/>
    </source>
</evidence>
<dbReference type="Pfam" id="PF04926">
    <property type="entry name" value="PAP_RNA-bind"/>
    <property type="match status" value="2"/>
</dbReference>
<dbReference type="Gene3D" id="3.30.460.10">
    <property type="entry name" value="Beta Polymerase, domain 2"/>
    <property type="match status" value="1"/>
</dbReference>
<dbReference type="Pfam" id="PF13336">
    <property type="entry name" value="AcetylCoA_hyd_C"/>
    <property type="match status" value="1"/>
</dbReference>
<dbReference type="AlphaFoldDB" id="A0ABD2IVN7"/>
<dbReference type="GO" id="GO:0005634">
    <property type="term" value="C:nucleus"/>
    <property type="evidence" value="ECO:0007669"/>
    <property type="project" value="UniProtKB-SubCell"/>
</dbReference>
<dbReference type="Gene3D" id="3.30.70.590">
    <property type="entry name" value="Poly(A) polymerase predicted RNA binding domain"/>
    <property type="match status" value="1"/>
</dbReference>